<gene>
    <name evidence="1" type="ORF">PMAYCL1PPCAC_24389</name>
</gene>
<dbReference type="AlphaFoldDB" id="A0AAN5I7C0"/>
<dbReference type="EMBL" id="BTRK01000005">
    <property type="protein sequence ID" value="GMR54194.1"/>
    <property type="molecule type" value="Genomic_DNA"/>
</dbReference>
<name>A0AAN5I7C0_9BILA</name>
<reference evidence="2" key="1">
    <citation type="submission" date="2022-10" db="EMBL/GenBank/DDBJ databases">
        <title>Genome assembly of Pristionchus species.</title>
        <authorList>
            <person name="Yoshida K."/>
            <person name="Sommer R.J."/>
        </authorList>
    </citation>
    <scope>NUCLEOTIDE SEQUENCE [LARGE SCALE GENOMIC DNA]</scope>
    <source>
        <strain evidence="2">RS5460</strain>
    </source>
</reference>
<dbReference type="Proteomes" id="UP001328107">
    <property type="component" value="Unassembled WGS sequence"/>
</dbReference>
<evidence type="ECO:0000313" key="1">
    <source>
        <dbReference type="EMBL" id="GMR54194.1"/>
    </source>
</evidence>
<protein>
    <submittedName>
        <fullName evidence="1">Uncharacterized protein</fullName>
    </submittedName>
</protein>
<evidence type="ECO:0000313" key="2">
    <source>
        <dbReference type="Proteomes" id="UP001328107"/>
    </source>
</evidence>
<comment type="caution">
    <text evidence="1">The sequence shown here is derived from an EMBL/GenBank/DDBJ whole genome shotgun (WGS) entry which is preliminary data.</text>
</comment>
<keyword evidence="2" id="KW-1185">Reference proteome</keyword>
<accession>A0AAN5I7C0</accession>
<proteinExistence type="predicted"/>
<feature type="non-terminal residue" evidence="1">
    <location>
        <position position="87"/>
    </location>
</feature>
<sequence length="87" mass="9568">MEGSQSHRSSSFSGVFDPLFDVRSLEHVDDLVNLLPIRCTHIIQIDCGRSVSAAGISDEHSNGAPLLLLHYNYRACIVSEGLRNVDD</sequence>
<organism evidence="1 2">
    <name type="scientific">Pristionchus mayeri</name>
    <dbReference type="NCBI Taxonomy" id="1317129"/>
    <lineage>
        <taxon>Eukaryota</taxon>
        <taxon>Metazoa</taxon>
        <taxon>Ecdysozoa</taxon>
        <taxon>Nematoda</taxon>
        <taxon>Chromadorea</taxon>
        <taxon>Rhabditida</taxon>
        <taxon>Rhabditina</taxon>
        <taxon>Diplogasteromorpha</taxon>
        <taxon>Diplogasteroidea</taxon>
        <taxon>Neodiplogasteridae</taxon>
        <taxon>Pristionchus</taxon>
    </lineage>
</organism>